<dbReference type="Pfam" id="PF00501">
    <property type="entry name" value="AMP-binding"/>
    <property type="match status" value="1"/>
</dbReference>
<dbReference type="CDD" id="cd05936">
    <property type="entry name" value="FC-FACS_FadD_like"/>
    <property type="match status" value="1"/>
</dbReference>
<dbReference type="Proteomes" id="UP000016761">
    <property type="component" value="Unassembled WGS sequence"/>
</dbReference>
<dbReference type="EMBL" id="AUSW01000036">
    <property type="protein sequence ID" value="ERL54323.1"/>
    <property type="molecule type" value="Genomic_DNA"/>
</dbReference>
<dbReference type="Gene3D" id="2.30.38.10">
    <property type="entry name" value="Luciferase, Domain 3"/>
    <property type="match status" value="1"/>
</dbReference>
<dbReference type="Pfam" id="PF13193">
    <property type="entry name" value="AMP-binding_C"/>
    <property type="match status" value="1"/>
</dbReference>
<dbReference type="FunFam" id="3.40.50.12780:FF:000003">
    <property type="entry name" value="Long-chain-fatty-acid--CoA ligase FadD"/>
    <property type="match status" value="1"/>
</dbReference>
<accession>U4T750</accession>
<dbReference type="SUPFAM" id="SSF56801">
    <property type="entry name" value="Acetyl-CoA synthetase-like"/>
    <property type="match status" value="1"/>
</dbReference>
<comment type="subcellular location">
    <subcellularLocation>
        <location evidence="1">Membrane</location>
        <topology evidence="1">Peripheral membrane protein</topology>
    </subcellularLocation>
</comment>
<name>U4T750_9GAMM</name>
<evidence type="ECO:0000313" key="13">
    <source>
        <dbReference type="Proteomes" id="UP000016761"/>
    </source>
</evidence>
<evidence type="ECO:0000256" key="9">
    <source>
        <dbReference type="SAM" id="MobiDB-lite"/>
    </source>
</evidence>
<evidence type="ECO:0000313" key="12">
    <source>
        <dbReference type="EMBL" id="ERL54323.1"/>
    </source>
</evidence>
<dbReference type="PATRIC" id="fig|1354303.4.peg.2782"/>
<evidence type="ECO:0000256" key="2">
    <source>
        <dbReference type="ARBA" id="ARBA00005005"/>
    </source>
</evidence>
<evidence type="ECO:0000256" key="7">
    <source>
        <dbReference type="ARBA" id="ARBA00039545"/>
    </source>
</evidence>
<feature type="domain" description="AMP-dependent synthetase/ligase" evidence="10">
    <location>
        <begin position="100"/>
        <end position="491"/>
    </location>
</feature>
<dbReference type="InterPro" id="IPR045851">
    <property type="entry name" value="AMP-bd_C_sf"/>
</dbReference>
<evidence type="ECO:0000256" key="4">
    <source>
        <dbReference type="ARBA" id="ARBA00022598"/>
    </source>
</evidence>
<feature type="domain" description="AMP-binding enzyme C-terminal" evidence="11">
    <location>
        <begin position="543"/>
        <end position="616"/>
    </location>
</feature>
<comment type="caution">
    <text evidence="12">The sequence shown here is derived from an EMBL/GenBank/DDBJ whole genome shotgun (WGS) entry which is preliminary data.</text>
</comment>
<dbReference type="InterPro" id="IPR000873">
    <property type="entry name" value="AMP-dep_synth/lig_dom"/>
</dbReference>
<evidence type="ECO:0000256" key="3">
    <source>
        <dbReference type="ARBA" id="ARBA00006432"/>
    </source>
</evidence>
<feature type="region of interest" description="Disordered" evidence="9">
    <location>
        <begin position="1"/>
        <end position="68"/>
    </location>
</feature>
<evidence type="ECO:0000256" key="1">
    <source>
        <dbReference type="ARBA" id="ARBA00004170"/>
    </source>
</evidence>
<dbReference type="EC" id="6.2.1.3" evidence="6"/>
<evidence type="ECO:0000256" key="8">
    <source>
        <dbReference type="ARBA" id="ARBA00042773"/>
    </source>
</evidence>
<evidence type="ECO:0000259" key="10">
    <source>
        <dbReference type="Pfam" id="PF00501"/>
    </source>
</evidence>
<dbReference type="GO" id="GO:0004467">
    <property type="term" value="F:long-chain fatty acid-CoA ligase activity"/>
    <property type="evidence" value="ECO:0007669"/>
    <property type="project" value="UniProtKB-EC"/>
</dbReference>
<dbReference type="PROSITE" id="PS00455">
    <property type="entry name" value="AMP_BINDING"/>
    <property type="match status" value="1"/>
</dbReference>
<keyword evidence="5" id="KW-0472">Membrane</keyword>
<organism evidence="12 13">
    <name type="scientific">Psychrobacter aquaticus CMS 56</name>
    <dbReference type="NCBI Taxonomy" id="1354303"/>
    <lineage>
        <taxon>Bacteria</taxon>
        <taxon>Pseudomonadati</taxon>
        <taxon>Pseudomonadota</taxon>
        <taxon>Gammaproteobacteria</taxon>
        <taxon>Moraxellales</taxon>
        <taxon>Moraxellaceae</taxon>
        <taxon>Psychrobacter</taxon>
    </lineage>
</organism>
<dbReference type="Gene3D" id="3.30.300.30">
    <property type="match status" value="1"/>
</dbReference>
<keyword evidence="13" id="KW-1185">Reference proteome</keyword>
<dbReference type="GO" id="GO:0016020">
    <property type="term" value="C:membrane"/>
    <property type="evidence" value="ECO:0007669"/>
    <property type="project" value="UniProtKB-SubCell"/>
</dbReference>
<dbReference type="InterPro" id="IPR050237">
    <property type="entry name" value="ATP-dep_AMP-bd_enzyme"/>
</dbReference>
<feature type="compositionally biased region" description="Basic and acidic residues" evidence="9">
    <location>
        <begin position="44"/>
        <end position="57"/>
    </location>
</feature>
<dbReference type="Gene3D" id="3.40.50.980">
    <property type="match status" value="2"/>
</dbReference>
<evidence type="ECO:0000256" key="6">
    <source>
        <dbReference type="ARBA" id="ARBA00026121"/>
    </source>
</evidence>
<dbReference type="AlphaFoldDB" id="U4T750"/>
<dbReference type="PANTHER" id="PTHR43767">
    <property type="entry name" value="LONG-CHAIN-FATTY-ACID--COA LIGASE"/>
    <property type="match status" value="1"/>
</dbReference>
<gene>
    <name evidence="12" type="ORF">M917_2828</name>
</gene>
<keyword evidence="4 12" id="KW-0436">Ligase</keyword>
<dbReference type="InterPro" id="IPR020845">
    <property type="entry name" value="AMP-binding_CS"/>
</dbReference>
<evidence type="ECO:0000256" key="5">
    <source>
        <dbReference type="ARBA" id="ARBA00023136"/>
    </source>
</evidence>
<comment type="pathway">
    <text evidence="2">Lipid metabolism; fatty acid beta-oxidation.</text>
</comment>
<evidence type="ECO:0000259" key="11">
    <source>
        <dbReference type="Pfam" id="PF13193"/>
    </source>
</evidence>
<protein>
    <recommendedName>
        <fullName evidence="7">Long-chain-fatty-acid--CoA ligase</fullName>
        <ecNumber evidence="6">6.2.1.3</ecNumber>
    </recommendedName>
    <alternativeName>
        <fullName evidence="8">Long-chain acyl-CoA synthetase</fullName>
    </alternativeName>
</protein>
<reference evidence="12 13" key="1">
    <citation type="journal article" date="2013" name="Genome Announc.">
        <title>Draft Genome Sequence of Psychrobacter aquaticus Strain CMS 56T, Isolated from a Cyanobacterial Mat Sample Collected from Water Bodies in the McMurdo Dry Valley Region of Antarctica.</title>
        <authorList>
            <person name="Reddy G.S."/>
            <person name="Ara S."/>
            <person name="Singh A."/>
            <person name="Kumar Pinnaka A."/>
            <person name="Shivaji S."/>
        </authorList>
    </citation>
    <scope>NUCLEOTIDE SEQUENCE [LARGE SCALE GENOMIC DNA]</scope>
    <source>
        <strain evidence="12 13">CMS 56</strain>
    </source>
</reference>
<dbReference type="OrthoDB" id="9803968at2"/>
<sequence>MTDTIDKKTTNDKAATSNKSNASDSIQENSTQENSTHKISAHQDNAHQDNPHQDNAHQDNVFPTMPTIPSDSPWLSAYERYGIDATIDMPDDNTSLLDVFERNFSRYGQKTAYICMGASISFKQLDLYSRQIASYLQSLGLAKGDKVGVMMPNLLQYPVVALGVIRAGMVLVNVNPLYTSRELSHQLHDSGTKALFIVENFAKTYQEAEDKGQVKHVIVCKIGDMLGAIKGPVVNLVARYIKKMIPAYSLPNSVSFKHALSEVSASHYQRPDLNLSDVALLQYTGGTTGVAKGAMLSHGNLVANMLQISALMNSAFEDDADASDVILTALPLYHVFSFMVCGMYGMYQGYAGLLIPNPRDLDGLIKEMGKYKPSFIPAVNTLFNGLVHKEGFADLDFSNLKASIGGGMSVLPSVAKEWHKITGLPIVEGYGLSETSPVVAFNPMTIAEFTNKIGIPASSTDIILIDDDENEVALGDRGEICVKGPQVMIGYQNRPKETAESFTANGYLKTGDIGIMDEKGFIKIVDRKKDMILVSGFNVYPNEIEEAMSEHPAIAECGAIGVPNEERGEEPKLFVVKKGNVTEQELLDFGKKQLTGYKRPRHIQFVDELPKSNVGKILRKELRKMEGLE</sequence>
<feature type="compositionally biased region" description="Basic and acidic residues" evidence="9">
    <location>
        <begin position="1"/>
        <end position="11"/>
    </location>
</feature>
<proteinExistence type="inferred from homology"/>
<dbReference type="PANTHER" id="PTHR43767:SF8">
    <property type="entry name" value="LONG-CHAIN-FATTY-ACID--COA LIGASE"/>
    <property type="match status" value="1"/>
</dbReference>
<dbReference type="eggNOG" id="COG0318">
    <property type="taxonomic scope" value="Bacteria"/>
</dbReference>
<feature type="compositionally biased region" description="Polar residues" evidence="9">
    <location>
        <begin position="17"/>
        <end position="38"/>
    </location>
</feature>
<comment type="similarity">
    <text evidence="3">Belongs to the ATP-dependent AMP-binding enzyme family.</text>
</comment>
<dbReference type="InterPro" id="IPR025110">
    <property type="entry name" value="AMP-bd_C"/>
</dbReference>
<dbReference type="STRING" id="1354303.M917_2828"/>